<feature type="transmembrane region" description="Helical" evidence="2">
    <location>
        <begin position="91"/>
        <end position="112"/>
    </location>
</feature>
<feature type="transmembrane region" description="Helical" evidence="2">
    <location>
        <begin position="12"/>
        <end position="29"/>
    </location>
</feature>
<evidence type="ECO:0000313" key="4">
    <source>
        <dbReference type="EMBL" id="THC91170.1"/>
    </source>
</evidence>
<protein>
    <recommendedName>
        <fullName evidence="3">Rhodopsin domain-containing protein</fullName>
    </recommendedName>
</protein>
<feature type="transmembrane region" description="Helical" evidence="2">
    <location>
        <begin position="50"/>
        <end position="71"/>
    </location>
</feature>
<dbReference type="PANTHER" id="PTHR38794:SF1">
    <property type="entry name" value="INTEGRAL MEMBRANE PROTEIN"/>
    <property type="match status" value="1"/>
</dbReference>
<dbReference type="EMBL" id="SOSA01000440">
    <property type="protein sequence ID" value="THC91170.1"/>
    <property type="molecule type" value="Genomic_DNA"/>
</dbReference>
<gene>
    <name evidence="4" type="ORF">EYZ11_009359</name>
</gene>
<organism evidence="4 5">
    <name type="scientific">Aspergillus tanneri</name>
    <dbReference type="NCBI Taxonomy" id="1220188"/>
    <lineage>
        <taxon>Eukaryota</taxon>
        <taxon>Fungi</taxon>
        <taxon>Dikarya</taxon>
        <taxon>Ascomycota</taxon>
        <taxon>Pezizomycotina</taxon>
        <taxon>Eurotiomycetes</taxon>
        <taxon>Eurotiomycetidae</taxon>
        <taxon>Eurotiales</taxon>
        <taxon>Aspergillaceae</taxon>
        <taxon>Aspergillus</taxon>
        <taxon>Aspergillus subgen. Circumdati</taxon>
    </lineage>
</organism>
<keyword evidence="2" id="KW-0812">Transmembrane</keyword>
<dbReference type="PANTHER" id="PTHR38794">
    <property type="entry name" value="INTEGRAL MEMBRANE PROTEIN"/>
    <property type="match status" value="1"/>
</dbReference>
<feature type="compositionally biased region" description="Polar residues" evidence="1">
    <location>
        <begin position="298"/>
        <end position="313"/>
    </location>
</feature>
<feature type="domain" description="Rhodopsin" evidence="3">
    <location>
        <begin position="31"/>
        <end position="282"/>
    </location>
</feature>
<evidence type="ECO:0000256" key="1">
    <source>
        <dbReference type="SAM" id="MobiDB-lite"/>
    </source>
</evidence>
<feature type="region of interest" description="Disordered" evidence="1">
    <location>
        <begin position="297"/>
        <end position="325"/>
    </location>
</feature>
<feature type="transmembrane region" description="Helical" evidence="2">
    <location>
        <begin position="124"/>
        <end position="146"/>
    </location>
</feature>
<dbReference type="VEuPathDB" id="FungiDB:EYZ11_009359"/>
<accession>A0A4S3J8A1</accession>
<keyword evidence="5" id="KW-1185">Reference proteome</keyword>
<dbReference type="AlphaFoldDB" id="A0A4S3J8A1"/>
<keyword evidence="2" id="KW-0472">Membrane</keyword>
<feature type="transmembrane region" description="Helical" evidence="2">
    <location>
        <begin position="166"/>
        <end position="188"/>
    </location>
</feature>
<reference evidence="4 5" key="1">
    <citation type="submission" date="2019-03" db="EMBL/GenBank/DDBJ databases">
        <title>The genome sequence of a newly discovered highly antifungal drug resistant Aspergillus species, Aspergillus tanneri NIH 1004.</title>
        <authorList>
            <person name="Mounaud S."/>
            <person name="Singh I."/>
            <person name="Joardar V."/>
            <person name="Pakala S."/>
            <person name="Pakala S."/>
            <person name="Venepally P."/>
            <person name="Hoover J."/>
            <person name="Nierman W."/>
            <person name="Chung J."/>
            <person name="Losada L."/>
        </authorList>
    </citation>
    <scope>NUCLEOTIDE SEQUENCE [LARGE SCALE GENOMIC DNA]</scope>
    <source>
        <strain evidence="4 5">NIH1004</strain>
    </source>
</reference>
<evidence type="ECO:0000259" key="3">
    <source>
        <dbReference type="Pfam" id="PF20684"/>
    </source>
</evidence>
<dbReference type="Proteomes" id="UP000308092">
    <property type="component" value="Unassembled WGS sequence"/>
</dbReference>
<dbReference type="InterPro" id="IPR049326">
    <property type="entry name" value="Rhodopsin_dom_fungi"/>
</dbReference>
<comment type="caution">
    <text evidence="4">The sequence shown here is derived from an EMBL/GenBank/DDBJ whole genome shotgun (WGS) entry which is preliminary data.</text>
</comment>
<sequence length="455" mass="50168">MSRFSPDSWTPAVNVLTWYLLVTAILSMLTRVGTKYWIFRKLTTDDYLSLVSLVTCAGQSIAVSMATANGYGEHYSKVSDSSMENVMKAQYAANILYITSMCFSKLALIRFVRDLTPASPDRNFAVGLQIGTVLWAVIGIVTAAFQCKPPRTWDYMHGQCFQLGVWWDYLGVTNILTEAGIIAQAILVIARVQTHMKKKVTLASVFALRILFVAPVKPLRIAAPPTNYSSVIVAILCQIIYARQTLDSADPTSDTWPVTISTQVSQCFSIVTACSPQFKPFLDSLRSTGMRIDGMTRYGTSQKGYGSQSTSRVPTLHSRNRRRSEAHEMAPIIAKDTHQTTVTSPGMRRDWDAESQTSQTRIIREVPGGLFKNLYGTTEFGGRQTARNGNNSGASINNGFYGRLELRAGWLGTQTNARLDSVSGATSIDDHRRIPPCTPFEGFGYPSVDPGPIHV</sequence>
<evidence type="ECO:0000256" key="2">
    <source>
        <dbReference type="SAM" id="Phobius"/>
    </source>
</evidence>
<keyword evidence="2" id="KW-1133">Transmembrane helix</keyword>
<proteinExistence type="predicted"/>
<evidence type="ECO:0000313" key="5">
    <source>
        <dbReference type="Proteomes" id="UP000308092"/>
    </source>
</evidence>
<dbReference type="Pfam" id="PF20684">
    <property type="entry name" value="Fung_rhodopsin"/>
    <property type="match status" value="1"/>
</dbReference>
<name>A0A4S3J8A1_9EURO</name>